<dbReference type="EMBL" id="ACFU01000013">
    <property type="protein sequence ID" value="EEF13848.1"/>
    <property type="molecule type" value="Genomic_DNA"/>
</dbReference>
<evidence type="ECO:0000313" key="2">
    <source>
        <dbReference type="Proteomes" id="UP000003082"/>
    </source>
</evidence>
<sequence>MGFDAWTVKFDKILGVVFGRLRRLKFTRPLDAGIDICRSLQTFSESALDVLGPGLDGLASFAVRAV</sequence>
<organism evidence="1 2">
    <name type="scientific">Campylobacter rectus RM3267</name>
    <dbReference type="NCBI Taxonomy" id="553218"/>
    <lineage>
        <taxon>Bacteria</taxon>
        <taxon>Pseudomonadati</taxon>
        <taxon>Campylobacterota</taxon>
        <taxon>Epsilonproteobacteria</taxon>
        <taxon>Campylobacterales</taxon>
        <taxon>Campylobacteraceae</taxon>
        <taxon>Campylobacter</taxon>
    </lineage>
</organism>
<name>B9D2E8_CAMRE</name>
<dbReference type="AlphaFoldDB" id="B9D2E8"/>
<gene>
    <name evidence="1" type="ORF">CAMRE0001_0378</name>
</gene>
<comment type="caution">
    <text evidence="1">The sequence shown here is derived from an EMBL/GenBank/DDBJ whole genome shotgun (WGS) entry which is preliminary data.</text>
</comment>
<keyword evidence="2" id="KW-1185">Reference proteome</keyword>
<dbReference type="Proteomes" id="UP000003082">
    <property type="component" value="Unassembled WGS sequence"/>
</dbReference>
<proteinExistence type="predicted"/>
<accession>B9D2E8</accession>
<evidence type="ECO:0000313" key="1">
    <source>
        <dbReference type="EMBL" id="EEF13848.1"/>
    </source>
</evidence>
<reference evidence="1 2" key="1">
    <citation type="submission" date="2008-08" db="EMBL/GenBank/DDBJ databases">
        <authorList>
            <person name="Madupu R."/>
            <person name="Durkin A.S."/>
            <person name="Torralba M."/>
            <person name="Methe B."/>
            <person name="Sutton G.G."/>
            <person name="Strausberg R.L."/>
            <person name="Nelson K.E."/>
        </authorList>
    </citation>
    <scope>NUCLEOTIDE SEQUENCE [LARGE SCALE GENOMIC DNA]</scope>
    <source>
        <strain evidence="1 2">RM3267</strain>
    </source>
</reference>
<protein>
    <submittedName>
        <fullName evidence="1">Uncharacterized protein</fullName>
    </submittedName>
</protein>
<dbReference type="STRING" id="553218.CAMRE0001_0378"/>